<feature type="domain" description="Teneurin-like YD-shell" evidence="4">
    <location>
        <begin position="207"/>
        <end position="337"/>
    </location>
</feature>
<proteinExistence type="predicted"/>
<dbReference type="AlphaFoldDB" id="A0A329BPL9"/>
<comment type="caution">
    <text evidence="5">The sequence shown here is derived from an EMBL/GenBank/DDBJ whole genome shotgun (WGS) entry which is preliminary data.</text>
</comment>
<dbReference type="InterPro" id="IPR006530">
    <property type="entry name" value="YD"/>
</dbReference>
<evidence type="ECO:0000256" key="2">
    <source>
        <dbReference type="SAM" id="SignalP"/>
    </source>
</evidence>
<feature type="chain" id="PRO_5016379778" evidence="2">
    <location>
        <begin position="33"/>
        <end position="811"/>
    </location>
</feature>
<dbReference type="NCBIfam" id="TIGR01643">
    <property type="entry name" value="YD_repeat_2x"/>
    <property type="match status" value="4"/>
</dbReference>
<keyword evidence="1" id="KW-0677">Repeat</keyword>
<dbReference type="InterPro" id="IPR050708">
    <property type="entry name" value="T6SS_VgrG/RHS"/>
</dbReference>
<dbReference type="RefSeq" id="WP_111935099.1">
    <property type="nucleotide sequence ID" value="NZ_CADFFP010000033.1"/>
</dbReference>
<dbReference type="OrthoDB" id="8846935at2"/>
<evidence type="ECO:0000313" key="5">
    <source>
        <dbReference type="EMBL" id="RAS20855.1"/>
    </source>
</evidence>
<keyword evidence="2" id="KW-0732">Signal</keyword>
<dbReference type="PANTHER" id="PTHR32305">
    <property type="match status" value="1"/>
</dbReference>
<dbReference type="PANTHER" id="PTHR32305:SF15">
    <property type="entry name" value="PROTEIN RHSA-RELATED"/>
    <property type="match status" value="1"/>
</dbReference>
<gene>
    <name evidence="5" type="ORF">BX591_13347</name>
</gene>
<organism evidence="5 6">
    <name type="scientific">Paraburkholderia bryophila</name>
    <dbReference type="NCBI Taxonomy" id="420952"/>
    <lineage>
        <taxon>Bacteria</taxon>
        <taxon>Pseudomonadati</taxon>
        <taxon>Pseudomonadota</taxon>
        <taxon>Betaproteobacteria</taxon>
        <taxon>Burkholderiales</taxon>
        <taxon>Burkholderiaceae</taxon>
        <taxon>Paraburkholderia</taxon>
    </lineage>
</organism>
<evidence type="ECO:0000313" key="6">
    <source>
        <dbReference type="Proteomes" id="UP000248918"/>
    </source>
</evidence>
<feature type="domain" description="DUF6531" evidence="3">
    <location>
        <begin position="95"/>
        <end position="174"/>
    </location>
</feature>
<feature type="signal peptide" evidence="2">
    <location>
        <begin position="1"/>
        <end position="32"/>
    </location>
</feature>
<protein>
    <submittedName>
        <fullName evidence="5">YD repeat-containing protein</fullName>
    </submittedName>
</protein>
<name>A0A329BPL9_9BURK</name>
<evidence type="ECO:0000259" key="4">
    <source>
        <dbReference type="Pfam" id="PF25023"/>
    </source>
</evidence>
<sequence length="811" mass="87311">MKDYRVAERPAGMAVRLLAAFMLLMVAFGASATDCLKLYSQSGATPGSKTCRLDVVGNTPGGMGNYACINDLALIDQWCAAPAANEPEASCPVADPVYPGSGAVTLTEADFVSGDDLPMRFTRTYRSKSLGASSAAMGPVWFHSWQRNLGLANANSGSASKVLAYRENGEPVTFNWSSGSWRTAGFTGLALVQSGSGWTLTDLKTDTTESYSAQGLLLSESTRTGFVRTLTYDSSGLLTTITQHAAGTDAKQDVTLRLDYNDKRRLSRLNDPLGRLTQYAYDASGNLVSVTWPDGNVHRYVYDDTRFRNALTGEIDEIGNRIATWSYDTQGRAVAVNHADSSLNAQFAYGAGTTTVTDNKRTTTLGFSSVGGVLRPTSSRSADGAKNFAWDASGSLLKDNDEAGNSEYSYDVAGRPARITSKDASGTSITTIRYADGTSLRPAAIASPGVIQSFVYDGQGNATGLSETPTTDSTGASGFDAAKSNDATRAYGMVYDAFNRITFAQFYEAGTLVGQWKVTRDATGNVFGVIVQQALPDGTEMIMRDAAHRVLNGYNPTGDFYLRYDLRGRISRFKFNEYASPTNGGLRRVFKVSFDYAPDGRVVLRSGTVARNGSVLDLNDGTDVPISSDEVDQWIDNYNFGESPVGPPANLQGSRQMLRAAVPGTSAVCGGCHFSAGLPDNLARGALFIWRLVHNPAVRYGIGQGARKAAETVERIKEMCKPTVKDTSEINWGQNPNQLYHTFRHLDEEGIPHQPVMDAIRQDVAESSGVKLAVGDGKTFYVTVNGREIQYSAYRLSPTEIRVGSIAAVRQ</sequence>
<dbReference type="InterPro" id="IPR056823">
    <property type="entry name" value="TEN-like_YD-shell"/>
</dbReference>
<dbReference type="InterPro" id="IPR045351">
    <property type="entry name" value="DUF6531"/>
</dbReference>
<dbReference type="Pfam" id="PF25023">
    <property type="entry name" value="TEN_YD-shell"/>
    <property type="match status" value="1"/>
</dbReference>
<accession>A0A329BPL9</accession>
<dbReference type="Proteomes" id="UP000248918">
    <property type="component" value="Unassembled WGS sequence"/>
</dbReference>
<dbReference type="Pfam" id="PF20148">
    <property type="entry name" value="DUF6531"/>
    <property type="match status" value="1"/>
</dbReference>
<reference evidence="5 6" key="1">
    <citation type="submission" date="2018-06" db="EMBL/GenBank/DDBJ databases">
        <title>Genomic Encyclopedia of Type Strains, Phase III (KMG-III): the genomes of soil and plant-associated and newly described type strains.</title>
        <authorList>
            <person name="Whitman W."/>
        </authorList>
    </citation>
    <scope>NUCLEOTIDE SEQUENCE [LARGE SCALE GENOMIC DNA]</scope>
    <source>
        <strain evidence="5 6">LMG 23644</strain>
    </source>
</reference>
<evidence type="ECO:0000259" key="3">
    <source>
        <dbReference type="Pfam" id="PF20148"/>
    </source>
</evidence>
<dbReference type="EMBL" id="QLTK01000033">
    <property type="protein sequence ID" value="RAS20855.1"/>
    <property type="molecule type" value="Genomic_DNA"/>
</dbReference>
<evidence type="ECO:0000256" key="1">
    <source>
        <dbReference type="ARBA" id="ARBA00022737"/>
    </source>
</evidence>
<dbReference type="Gene3D" id="2.180.10.10">
    <property type="entry name" value="RHS repeat-associated core"/>
    <property type="match status" value="1"/>
</dbReference>